<reference evidence="1 2" key="1">
    <citation type="submission" date="2022-06" db="EMBL/GenBank/DDBJ databases">
        <title>Sequencing the genomes of 1000 actinobacteria strains.</title>
        <authorList>
            <person name="Klenk H.-P."/>
        </authorList>
    </citation>
    <scope>NUCLEOTIDE SEQUENCE [LARGE SCALE GENOMIC DNA]</scope>
    <source>
        <strain evidence="1 2">DSM 44170</strain>
    </source>
</reference>
<protein>
    <submittedName>
        <fullName evidence="1">Uncharacterized protein</fullName>
    </submittedName>
</protein>
<evidence type="ECO:0000313" key="1">
    <source>
        <dbReference type="EMBL" id="MCP2350480.1"/>
    </source>
</evidence>
<gene>
    <name evidence="1" type="ORF">HD595_006602</name>
</gene>
<dbReference type="Proteomes" id="UP001320766">
    <property type="component" value="Unassembled WGS sequence"/>
</dbReference>
<organism evidence="1 2">
    <name type="scientific">Nonomuraea roseoviolacea subsp. carminata</name>
    <dbReference type="NCBI Taxonomy" id="160689"/>
    <lineage>
        <taxon>Bacteria</taxon>
        <taxon>Bacillati</taxon>
        <taxon>Actinomycetota</taxon>
        <taxon>Actinomycetes</taxon>
        <taxon>Streptosporangiales</taxon>
        <taxon>Streptosporangiaceae</taxon>
        <taxon>Nonomuraea</taxon>
    </lineage>
</organism>
<dbReference type="RefSeq" id="WP_253775869.1">
    <property type="nucleotide sequence ID" value="NZ_BAAAVE010000017.1"/>
</dbReference>
<proteinExistence type="predicted"/>
<dbReference type="EMBL" id="JAMZEC010000001">
    <property type="protein sequence ID" value="MCP2350480.1"/>
    <property type="molecule type" value="Genomic_DNA"/>
</dbReference>
<sequence length="144" mass="16038">MPQWWKLRRRTAQEAAQALMLDPAFRMWLIAVGRAYQGGHANFEAEELRTLVPKMNRSTGETSLYSDRQIGRLIKDLIEAGILAPASNRRCLVIPFTLLNADIQYSPVPCPEHGHDLSWTPDGWIDPVALVDGLGVAATMRKAG</sequence>
<accession>A0ABT1K8Z5</accession>
<comment type="caution">
    <text evidence="1">The sequence shown here is derived from an EMBL/GenBank/DDBJ whole genome shotgun (WGS) entry which is preliminary data.</text>
</comment>
<name>A0ABT1K8Z5_9ACTN</name>
<keyword evidence="2" id="KW-1185">Reference proteome</keyword>
<evidence type="ECO:0000313" key="2">
    <source>
        <dbReference type="Proteomes" id="UP001320766"/>
    </source>
</evidence>